<dbReference type="AlphaFoldDB" id="A0A2M7AP29"/>
<reference evidence="4" key="1">
    <citation type="submission" date="2017-09" db="EMBL/GenBank/DDBJ databases">
        <title>Depth-based differentiation of microbial function through sediment-hosted aquifers and enrichment of novel symbionts in the deep terrestrial subsurface.</title>
        <authorList>
            <person name="Probst A.J."/>
            <person name="Ladd B."/>
            <person name="Jarett J.K."/>
            <person name="Geller-Mcgrath D.E."/>
            <person name="Sieber C.M.K."/>
            <person name="Emerson J.B."/>
            <person name="Anantharaman K."/>
            <person name="Thomas B.C."/>
            <person name="Malmstrom R."/>
            <person name="Stieglmeier M."/>
            <person name="Klingl A."/>
            <person name="Woyke T."/>
            <person name="Ryan C.M."/>
            <person name="Banfield J.F."/>
        </authorList>
    </citation>
    <scope>NUCLEOTIDE SEQUENCE [LARGE SCALE GENOMIC DNA]</scope>
</reference>
<organism evidence="3 4">
    <name type="scientific">candidate division WWE3 bacterium CG06_land_8_20_14_3_00_42_16</name>
    <dbReference type="NCBI Taxonomy" id="1975083"/>
    <lineage>
        <taxon>Bacteria</taxon>
        <taxon>Katanobacteria</taxon>
    </lineage>
</organism>
<evidence type="ECO:0000313" key="4">
    <source>
        <dbReference type="Proteomes" id="UP000229916"/>
    </source>
</evidence>
<dbReference type="Gene3D" id="3.40.50.1820">
    <property type="entry name" value="alpha/beta hydrolase"/>
    <property type="match status" value="1"/>
</dbReference>
<name>A0A2M7AP29_UNCKA</name>
<dbReference type="Proteomes" id="UP000229916">
    <property type="component" value="Unassembled WGS sequence"/>
</dbReference>
<gene>
    <name evidence="3" type="ORF">COS81_01375</name>
</gene>
<comment type="caution">
    <text evidence="3">The sequence shown here is derived from an EMBL/GenBank/DDBJ whole genome shotgun (WGS) entry which is preliminary data.</text>
</comment>
<dbReference type="EMBL" id="PEWD01000030">
    <property type="protein sequence ID" value="PIU69113.1"/>
    <property type="molecule type" value="Genomic_DNA"/>
</dbReference>
<dbReference type="SUPFAM" id="SSF53474">
    <property type="entry name" value="alpha/beta-Hydrolases"/>
    <property type="match status" value="1"/>
</dbReference>
<dbReference type="PANTHER" id="PTHR22946:SF9">
    <property type="entry name" value="POLYKETIDE TRANSFERASE AF380"/>
    <property type="match status" value="1"/>
</dbReference>
<evidence type="ECO:0000256" key="1">
    <source>
        <dbReference type="ARBA" id="ARBA00022801"/>
    </source>
</evidence>
<proteinExistence type="predicted"/>
<evidence type="ECO:0000259" key="2">
    <source>
        <dbReference type="Pfam" id="PF12146"/>
    </source>
</evidence>
<dbReference type="PANTHER" id="PTHR22946">
    <property type="entry name" value="DIENELACTONE HYDROLASE DOMAIN-CONTAINING PROTEIN-RELATED"/>
    <property type="match status" value="1"/>
</dbReference>
<sequence>MKAEVEIRIPTEKGKKLRGEFYPPNDKDNFPAVLTLVGHRSTYKRRYYQEIAANLVKKGIGNLLFNYRGHGEDEESYSQYGFLDWLCDSRLALDWLLKQKKVDKKRIGMLGVSMGGALAGQLLSQNNEIISLILRAPADSNLYVKVLKKSSSYINQFKGDYLLILSEKDELFPLEREKELFWNQALSSSKKLCILKEASHSLVKKEWQDEFIAASLEWFFKTLG</sequence>
<keyword evidence="1" id="KW-0378">Hydrolase</keyword>
<dbReference type="InterPro" id="IPR029058">
    <property type="entry name" value="AB_hydrolase_fold"/>
</dbReference>
<feature type="domain" description="Serine aminopeptidase S33" evidence="2">
    <location>
        <begin position="39"/>
        <end position="138"/>
    </location>
</feature>
<accession>A0A2M7AP29</accession>
<dbReference type="InterPro" id="IPR022742">
    <property type="entry name" value="Hydrolase_4"/>
</dbReference>
<dbReference type="Pfam" id="PF12146">
    <property type="entry name" value="Hydrolase_4"/>
    <property type="match status" value="1"/>
</dbReference>
<dbReference type="InterPro" id="IPR050261">
    <property type="entry name" value="FrsA_esterase"/>
</dbReference>
<dbReference type="GO" id="GO:0052689">
    <property type="term" value="F:carboxylic ester hydrolase activity"/>
    <property type="evidence" value="ECO:0007669"/>
    <property type="project" value="UniProtKB-ARBA"/>
</dbReference>
<protein>
    <recommendedName>
        <fullName evidence="2">Serine aminopeptidase S33 domain-containing protein</fullName>
    </recommendedName>
</protein>
<evidence type="ECO:0000313" key="3">
    <source>
        <dbReference type="EMBL" id="PIU69113.1"/>
    </source>
</evidence>